<keyword evidence="2" id="KW-0472">Membrane</keyword>
<dbReference type="Proteomes" id="UP000182658">
    <property type="component" value="Unassembled WGS sequence"/>
</dbReference>
<dbReference type="STRING" id="1408157.A0A1J7J8X6"/>
<reference evidence="3 4" key="1">
    <citation type="submission" date="2016-10" db="EMBL/GenBank/DDBJ databases">
        <title>Draft genome sequence of Coniochaeta ligniaria NRRL30616, a lignocellulolytic fungus for bioabatement of inhibitors in plant biomass hydrolysates.</title>
        <authorList>
            <consortium name="DOE Joint Genome Institute"/>
            <person name="Jimenez D.J."/>
            <person name="Hector R.E."/>
            <person name="Riley R."/>
            <person name="Sun H."/>
            <person name="Grigoriev I.V."/>
            <person name="Van Elsas J.D."/>
            <person name="Nichols N.N."/>
        </authorList>
    </citation>
    <scope>NUCLEOTIDE SEQUENCE [LARGE SCALE GENOMIC DNA]</scope>
    <source>
        <strain evidence="3 4">NRRL 30616</strain>
    </source>
</reference>
<dbReference type="Pfam" id="PF10361">
    <property type="entry name" value="DUF2434"/>
    <property type="match status" value="1"/>
</dbReference>
<organism evidence="3 4">
    <name type="scientific">Coniochaeta ligniaria NRRL 30616</name>
    <dbReference type="NCBI Taxonomy" id="1408157"/>
    <lineage>
        <taxon>Eukaryota</taxon>
        <taxon>Fungi</taxon>
        <taxon>Dikarya</taxon>
        <taxon>Ascomycota</taxon>
        <taxon>Pezizomycotina</taxon>
        <taxon>Sordariomycetes</taxon>
        <taxon>Sordariomycetidae</taxon>
        <taxon>Coniochaetales</taxon>
        <taxon>Coniochaetaceae</taxon>
        <taxon>Coniochaeta</taxon>
    </lineage>
</organism>
<dbReference type="AlphaFoldDB" id="A0A1J7J8X6"/>
<feature type="transmembrane region" description="Helical" evidence="2">
    <location>
        <begin position="211"/>
        <end position="231"/>
    </location>
</feature>
<feature type="compositionally biased region" description="Polar residues" evidence="1">
    <location>
        <begin position="532"/>
        <end position="542"/>
    </location>
</feature>
<feature type="region of interest" description="Disordered" evidence="1">
    <location>
        <begin position="490"/>
        <end position="542"/>
    </location>
</feature>
<evidence type="ECO:0000313" key="4">
    <source>
        <dbReference type="Proteomes" id="UP000182658"/>
    </source>
</evidence>
<evidence type="ECO:0000256" key="2">
    <source>
        <dbReference type="SAM" id="Phobius"/>
    </source>
</evidence>
<feature type="compositionally biased region" description="Low complexity" evidence="1">
    <location>
        <begin position="515"/>
        <end position="531"/>
    </location>
</feature>
<feature type="transmembrane region" description="Helical" evidence="2">
    <location>
        <begin position="129"/>
        <end position="149"/>
    </location>
</feature>
<feature type="transmembrane region" description="Helical" evidence="2">
    <location>
        <begin position="264"/>
        <end position="286"/>
    </location>
</feature>
<accession>A0A1J7J8X6</accession>
<proteinExistence type="predicted"/>
<feature type="transmembrane region" description="Helical" evidence="2">
    <location>
        <begin position="340"/>
        <end position="363"/>
    </location>
</feature>
<protein>
    <submittedName>
        <fullName evidence="3">Uncharacterized protein</fullName>
    </submittedName>
</protein>
<evidence type="ECO:0000256" key="1">
    <source>
        <dbReference type="SAM" id="MobiDB-lite"/>
    </source>
</evidence>
<dbReference type="InterPro" id="IPR018830">
    <property type="entry name" value="DUF2434"/>
</dbReference>
<dbReference type="InParanoid" id="A0A1J7J8X6"/>
<evidence type="ECO:0000313" key="3">
    <source>
        <dbReference type="EMBL" id="OIW26248.1"/>
    </source>
</evidence>
<feature type="compositionally biased region" description="Basic and acidic residues" evidence="1">
    <location>
        <begin position="504"/>
        <end position="513"/>
    </location>
</feature>
<keyword evidence="4" id="KW-1185">Reference proteome</keyword>
<dbReference type="OrthoDB" id="5308502at2759"/>
<dbReference type="EMBL" id="KV875100">
    <property type="protein sequence ID" value="OIW26248.1"/>
    <property type="molecule type" value="Genomic_DNA"/>
</dbReference>
<feature type="transmembrane region" description="Helical" evidence="2">
    <location>
        <begin position="87"/>
        <end position="108"/>
    </location>
</feature>
<sequence length="542" mass="61353">MPIFDAREVLPWIPGSNVSDTLIGGIHFNKTALDYWNYTLYSNGTLSNGSSCILTFAPYTPALVHPNGSFVNVTWCYHPVNAIGTRAGVGIGFAVAFGLTLIPLLVALNKHGSIYLPVEKRFFPIGRRWQWYWGLFVCAAAIISLLTNVDVDRYYLPELPIILNVFFWYLLQMGTMALVWEAVRHWGSWMERQFIDPNPFMLPQDDRRGQFEFWLPLVFYLFLWLNFFMIVPRSWTPIELQRYPEQTIEKAIPSTQDPRMKLGAFFFVVCFMIILVSLWHSIKHYCPHNRGIFNRGLGLIRFTPPRFMLILPLTAAMIAYQILITFDFDASLVKIHPNILAMYLGGYAPSLLILWVNSIWGFASPNEDRALQAQRRARGEEINRELGFSRKPAWWRPNEGNERMRDRIARNVREIGGGRATAKTFAERNAARAAQTPRSGMAPRMVIPVGQSVYGGKSDRRRTERVTNAAAALLFPGTSISVDRVAELMQDGPVTQPPPPYKDAAARGRDGERPGSMGRSNSTGTTNSVSGPPQQVKSMLEI</sequence>
<feature type="transmembrane region" description="Helical" evidence="2">
    <location>
        <begin position="307"/>
        <end position="328"/>
    </location>
</feature>
<keyword evidence="2" id="KW-1133">Transmembrane helix</keyword>
<name>A0A1J7J8X6_9PEZI</name>
<keyword evidence="2" id="KW-0812">Transmembrane</keyword>
<gene>
    <name evidence="3" type="ORF">CONLIGDRAFT_600734</name>
</gene>
<feature type="transmembrane region" description="Helical" evidence="2">
    <location>
        <begin position="161"/>
        <end position="183"/>
    </location>
</feature>